<dbReference type="Proteomes" id="UP000501802">
    <property type="component" value="Chromosome"/>
</dbReference>
<reference evidence="2 3" key="1">
    <citation type="submission" date="2020-03" db="EMBL/GenBank/DDBJ databases">
        <authorList>
            <person name="Kim M.K."/>
        </authorList>
    </citation>
    <scope>NUCLEOTIDE SEQUENCE [LARGE SCALE GENOMIC DNA]</scope>
    <source>
        <strain evidence="2 3">BT328</strain>
    </source>
</reference>
<proteinExistence type="predicted"/>
<feature type="transmembrane region" description="Helical" evidence="1">
    <location>
        <begin position="6"/>
        <end position="26"/>
    </location>
</feature>
<dbReference type="EMBL" id="CP050063">
    <property type="protein sequence ID" value="QIP15662.1"/>
    <property type="molecule type" value="Genomic_DNA"/>
</dbReference>
<dbReference type="RefSeq" id="WP_167214306.1">
    <property type="nucleotide sequence ID" value="NZ_CP050063.1"/>
</dbReference>
<sequence length="175" mass="20300">MHYTEFIIVWTLSVIISLAFMLYPFFQNRALKKATNRFSKQLQQNTALGEEFALSLYRPVDRMNFKAGLEISELMTHLSSLPGQVGGFLIYYKQWVDSNNYLVVTTVDYFRPYETGHEFVTRTGRGDRITYNLNFVIQLDTAQKQVIVLSDLYDTLIDKNLRADFAQAVFTLLRG</sequence>
<dbReference type="AlphaFoldDB" id="A0A6G9AT49"/>
<keyword evidence="1" id="KW-0472">Membrane</keyword>
<evidence type="ECO:0000313" key="3">
    <source>
        <dbReference type="Proteomes" id="UP000501802"/>
    </source>
</evidence>
<keyword evidence="3" id="KW-1185">Reference proteome</keyword>
<dbReference type="KEGG" id="spib:G8759_25030"/>
<name>A0A6G9AT49_9BACT</name>
<evidence type="ECO:0000313" key="2">
    <source>
        <dbReference type="EMBL" id="QIP15662.1"/>
    </source>
</evidence>
<evidence type="ECO:0000256" key="1">
    <source>
        <dbReference type="SAM" id="Phobius"/>
    </source>
</evidence>
<keyword evidence="1" id="KW-0812">Transmembrane</keyword>
<accession>A0A6G9AT49</accession>
<protein>
    <submittedName>
        <fullName evidence="2">Uncharacterized protein</fullName>
    </submittedName>
</protein>
<gene>
    <name evidence="2" type="ORF">G8759_25030</name>
</gene>
<organism evidence="2 3">
    <name type="scientific">Spirosoma aureum</name>
    <dbReference type="NCBI Taxonomy" id="2692134"/>
    <lineage>
        <taxon>Bacteria</taxon>
        <taxon>Pseudomonadati</taxon>
        <taxon>Bacteroidota</taxon>
        <taxon>Cytophagia</taxon>
        <taxon>Cytophagales</taxon>
        <taxon>Cytophagaceae</taxon>
        <taxon>Spirosoma</taxon>
    </lineage>
</organism>
<keyword evidence="1" id="KW-1133">Transmembrane helix</keyword>